<evidence type="ECO:0000256" key="1">
    <source>
        <dbReference type="SAM" id="Phobius"/>
    </source>
</evidence>
<name>A0A3S6K270_STYLE</name>
<feature type="transmembrane region" description="Helical" evidence="1">
    <location>
        <begin position="273"/>
        <end position="300"/>
    </location>
</feature>
<keyword evidence="1" id="KW-0472">Membrane</keyword>
<proteinExistence type="predicted"/>
<feature type="transmembrane region" description="Helical" evidence="1">
    <location>
        <begin position="127"/>
        <end position="144"/>
    </location>
</feature>
<reference evidence="2" key="1">
    <citation type="submission" date="2016-07" db="EMBL/GenBank/DDBJ databases">
        <title>Mitochondrial genome evolution in stichotrich ciliates.</title>
        <authorList>
            <person name="Chen X."/>
            <person name="Landweber L."/>
        </authorList>
    </citation>
    <scope>NUCLEOTIDE SEQUENCE</scope>
</reference>
<gene>
    <name evidence="2" type="primary">orf546</name>
</gene>
<geneLocation type="mitochondrion" evidence="2"/>
<feature type="transmembrane region" description="Helical" evidence="1">
    <location>
        <begin position="156"/>
        <end position="177"/>
    </location>
</feature>
<keyword evidence="1" id="KW-1133">Transmembrane helix</keyword>
<organism evidence="2">
    <name type="scientific">Stylonychia lemnae</name>
    <name type="common">Ciliate</name>
    <dbReference type="NCBI Taxonomy" id="5949"/>
    <lineage>
        <taxon>Eukaryota</taxon>
        <taxon>Sar</taxon>
        <taxon>Alveolata</taxon>
        <taxon>Ciliophora</taxon>
        <taxon>Intramacronucleata</taxon>
        <taxon>Spirotrichea</taxon>
        <taxon>Stichotrichia</taxon>
        <taxon>Sporadotrichida</taxon>
        <taxon>Oxytrichidae</taxon>
        <taxon>Stylonychinae</taxon>
        <taxon>Stylonychia</taxon>
    </lineage>
</organism>
<dbReference type="AlphaFoldDB" id="A0A3S6K270"/>
<feature type="transmembrane region" description="Helical" evidence="1">
    <location>
        <begin position="243"/>
        <end position="261"/>
    </location>
</feature>
<keyword evidence="1" id="KW-0812">Transmembrane</keyword>
<sequence>MNKKRYINFTPLINSFLLKKKIFLNNIFDYILTKTPTLIFKNSKFFIFLKKNFSLPKLFFKILLKYRFKKKNSKNYSKKYINSFKAIYFFLFSSNKGYIKYFFIKNFKLEKIFTFILSTFKKTLGEGFIYLRGLFLFFFFDACFTDDEPLWEPIEWSLVQTWLLFIFTFAWIAENLITSRFGSFTGRDKRVWFAWHKTFWLIEAWYALCYGAAAMFVIVPFYYEITYTISFVHSWWNWYNRVFFFKFISIYTLIILIAHYLQINIRWLSWKKIFFLSLLINVFITYLLYTQFIITFFGYFTDPLWYQKTRSIDYIQLSHEPLKWGWGPSKRDHFTYHKTSTVFWFKNDGPFAEAFLMINMFFFISIFFLLIYWLTFLRRIYAIKEVSHTFTTFCISSLKQFFFLFFLFFIMIFISFIVCYWRFPIEFIWMIETTSWSKHFFDILINYWKIFF</sequence>
<feature type="transmembrane region" description="Helical" evidence="1">
    <location>
        <begin position="401"/>
        <end position="423"/>
    </location>
</feature>
<protein>
    <submittedName>
        <fullName evidence="2">Uncharacterized protein</fullName>
    </submittedName>
</protein>
<feature type="transmembrane region" description="Helical" evidence="1">
    <location>
        <begin position="354"/>
        <end position="374"/>
    </location>
</feature>
<dbReference type="EMBL" id="KX524144">
    <property type="protein sequence ID" value="ASY95749.1"/>
    <property type="molecule type" value="Genomic_DNA"/>
</dbReference>
<accession>A0A3S6K270</accession>
<keyword evidence="2" id="KW-0496">Mitochondrion</keyword>
<evidence type="ECO:0000313" key="2">
    <source>
        <dbReference type="EMBL" id="ASY95749.1"/>
    </source>
</evidence>
<feature type="transmembrane region" description="Helical" evidence="1">
    <location>
        <begin position="198"/>
        <end position="223"/>
    </location>
</feature>